<evidence type="ECO:0000313" key="1">
    <source>
        <dbReference type="EMBL" id="MCY4746444.1"/>
    </source>
</evidence>
<dbReference type="EMBL" id="JAPPUY010000004">
    <property type="protein sequence ID" value="MCY4746444.1"/>
    <property type="molecule type" value="Genomic_DNA"/>
</dbReference>
<accession>A0ACC6CDM1</accession>
<name>A0ACC6CDM1_9BURK</name>
<comment type="caution">
    <text evidence="1">The sequence shown here is derived from an EMBL/GenBank/DDBJ whole genome shotgun (WGS) entry which is preliminary data.</text>
</comment>
<reference evidence="1" key="1">
    <citation type="submission" date="2022-08" db="EMBL/GenBank/DDBJ databases">
        <title>Genome sequencing of Pelomonas sp. UHG3.</title>
        <authorList>
            <person name="So Y."/>
        </authorList>
    </citation>
    <scope>NUCLEOTIDE SEQUENCE</scope>
    <source>
        <strain evidence="1">UHG3</strain>
    </source>
</reference>
<organism evidence="1 2">
    <name type="scientific">Roseateles hydrophilus</name>
    <dbReference type="NCBI Taxonomy" id="2975054"/>
    <lineage>
        <taxon>Bacteria</taxon>
        <taxon>Pseudomonadati</taxon>
        <taxon>Pseudomonadota</taxon>
        <taxon>Betaproteobacteria</taxon>
        <taxon>Burkholderiales</taxon>
        <taxon>Sphaerotilaceae</taxon>
        <taxon>Roseateles</taxon>
    </lineage>
</organism>
<protein>
    <submittedName>
        <fullName evidence="1">BRO family protein</fullName>
    </submittedName>
</protein>
<sequence length="123" mass="13175">MDRDGAPWFIAKDLLLALDIGGSLSAGPSPYLKHLGDHEKGLVAVLTPRGGEQRVLAVNESGFYKLVLKSRKPEARKFQDWVTGVVLPSIRKDGGYILGRIGMPDRDLTAAGPAGGRPNPDLS</sequence>
<proteinExistence type="predicted"/>
<dbReference type="Proteomes" id="UP001076464">
    <property type="component" value="Unassembled WGS sequence"/>
</dbReference>
<gene>
    <name evidence="1" type="ORF">NYO99_15785</name>
</gene>
<evidence type="ECO:0000313" key="2">
    <source>
        <dbReference type="Proteomes" id="UP001076464"/>
    </source>
</evidence>
<keyword evidence="2" id="KW-1185">Reference proteome</keyword>